<accession>A0A2A4YWW8</accession>
<comment type="caution">
    <text evidence="1">The sequence shown here is derived from an EMBL/GenBank/DDBJ whole genome shotgun (WGS) entry which is preliminary data.</text>
</comment>
<proteinExistence type="predicted"/>
<evidence type="ECO:0000313" key="1">
    <source>
        <dbReference type="EMBL" id="PCI99368.1"/>
    </source>
</evidence>
<dbReference type="EMBL" id="NVUS01000016">
    <property type="protein sequence ID" value="PCI99368.1"/>
    <property type="molecule type" value="Genomic_DNA"/>
</dbReference>
<reference key="1">
    <citation type="submission" date="2017-08" db="EMBL/GenBank/DDBJ databases">
        <title>A dynamic microbial community with high functional redundancy inhabits the cold, oxic subseafloor aquifer.</title>
        <authorList>
            <person name="Tully B.J."/>
            <person name="Wheat C.G."/>
            <person name="Glazer B.T."/>
            <person name="Huber J.A."/>
        </authorList>
    </citation>
    <scope>NUCLEOTIDE SEQUENCE [LARGE SCALE GENOMIC DNA]</scope>
</reference>
<protein>
    <submittedName>
        <fullName evidence="1">Uncharacterized protein</fullName>
    </submittedName>
</protein>
<gene>
    <name evidence="1" type="ORF">COB13_12115</name>
</gene>
<name>A0A2A4YWW8_9PROT</name>
<reference evidence="1" key="2">
    <citation type="journal article" date="2018" name="ISME J.">
        <title>A dynamic microbial community with high functional redundancy inhabits the cold, oxic subseafloor aquifer.</title>
        <authorList>
            <person name="Tully B.J."/>
            <person name="Wheat C.G."/>
            <person name="Glazer B.T."/>
            <person name="Huber J.A."/>
        </authorList>
    </citation>
    <scope>NUCLEOTIDE SEQUENCE</scope>
    <source>
        <strain evidence="1">NORP83</strain>
    </source>
</reference>
<sequence length="108" mass="12549">MSQPTDLRFIRWIACQRKWIRKVFTLYFARGYFLLRKSLRGAPQGRRPPIRLARKKLSFFELGAMRLIMSQCGKRAQSLNLAHKDSWLAVEALEVCFMLGTACVRSAL</sequence>
<organism evidence="1">
    <name type="scientific">OCS116 cluster bacterium</name>
    <dbReference type="NCBI Taxonomy" id="2030921"/>
    <lineage>
        <taxon>Bacteria</taxon>
        <taxon>Pseudomonadati</taxon>
        <taxon>Pseudomonadota</taxon>
        <taxon>Alphaproteobacteria</taxon>
        <taxon>OCS116 cluster</taxon>
    </lineage>
</organism>
<dbReference type="AlphaFoldDB" id="A0A2A4YWW8"/>